<dbReference type="EC" id="2.3.2.27" evidence="11"/>
<evidence type="ECO:0000256" key="8">
    <source>
        <dbReference type="ARBA" id="ARBA00022833"/>
    </source>
</evidence>
<dbReference type="PANTHER" id="PTHR12313">
    <property type="entry name" value="E3 UBIQUITIN-PROTEIN LIGASE RNF5-RELATED"/>
    <property type="match status" value="1"/>
</dbReference>
<proteinExistence type="predicted"/>
<dbReference type="UniPathway" id="UPA00143"/>
<comment type="pathway">
    <text evidence="3 11">Protein modification; protein ubiquitination.</text>
</comment>
<dbReference type="FunFam" id="3.30.40.10:FF:000365">
    <property type="entry name" value="Zinc finger family protein"/>
    <property type="match status" value="1"/>
</dbReference>
<evidence type="ECO:0000256" key="10">
    <source>
        <dbReference type="PROSITE-ProRule" id="PRU00175"/>
    </source>
</evidence>
<feature type="non-terminal residue" evidence="13">
    <location>
        <position position="1"/>
    </location>
</feature>
<evidence type="ECO:0000313" key="14">
    <source>
        <dbReference type="Proteomes" id="UP000015453"/>
    </source>
</evidence>
<dbReference type="InterPro" id="IPR017907">
    <property type="entry name" value="Znf_RING_CS"/>
</dbReference>
<dbReference type="Pfam" id="PF13639">
    <property type="entry name" value="zf-RING_2"/>
    <property type="match status" value="1"/>
</dbReference>
<dbReference type="OrthoDB" id="6270329at2759"/>
<dbReference type="InterPro" id="IPR045103">
    <property type="entry name" value="RNF5/RNF185-like"/>
</dbReference>
<dbReference type="SMART" id="SM00184">
    <property type="entry name" value="RING"/>
    <property type="match status" value="1"/>
</dbReference>
<keyword evidence="9" id="KW-0472">Membrane</keyword>
<keyword evidence="4 11" id="KW-0808">Transferase</keyword>
<dbReference type="PROSITE" id="PS00518">
    <property type="entry name" value="ZF_RING_1"/>
    <property type="match status" value="1"/>
</dbReference>
<dbReference type="InterPro" id="IPR001841">
    <property type="entry name" value="Znf_RING"/>
</dbReference>
<keyword evidence="14" id="KW-1185">Reference proteome</keyword>
<dbReference type="GO" id="GO:0016567">
    <property type="term" value="P:protein ubiquitination"/>
    <property type="evidence" value="ECO:0007669"/>
    <property type="project" value="UniProtKB-UniPathway"/>
</dbReference>
<dbReference type="AlphaFoldDB" id="S8DYK2"/>
<comment type="function">
    <text evidence="11">E3 ubiquitin-protein ligase.</text>
</comment>
<reference evidence="13 14" key="1">
    <citation type="journal article" date="2013" name="BMC Genomics">
        <title>The miniature genome of a carnivorous plant Genlisea aurea contains a low number of genes and short non-coding sequences.</title>
        <authorList>
            <person name="Leushkin E.V."/>
            <person name="Sutormin R.A."/>
            <person name="Nabieva E.R."/>
            <person name="Penin A.A."/>
            <person name="Kondrashov A.S."/>
            <person name="Logacheva M.D."/>
        </authorList>
    </citation>
    <scope>NUCLEOTIDE SEQUENCE [LARGE SCALE GENOMIC DNA]</scope>
</reference>
<dbReference type="GO" id="GO:0006511">
    <property type="term" value="P:ubiquitin-dependent protein catabolic process"/>
    <property type="evidence" value="ECO:0007669"/>
    <property type="project" value="UniProtKB-UniRule"/>
</dbReference>
<sequence length="145" mass="16579">ICENGTGYTEDEALGTKKECGKNNGEDGSFFDCNICLELAKDPVVTCCGHLFCWPCLYRWLHHHSDAKECPVCKGEVTMKDVTPIYGRGRDKREADIDSSLKIPHRPQARRIQGWRQTIQRASFNIPMEEMIQRLGNTYDLTQQI</sequence>
<dbReference type="PROSITE" id="PS50089">
    <property type="entry name" value="ZF_RING_2"/>
    <property type="match status" value="1"/>
</dbReference>
<keyword evidence="6 10" id="KW-0863">Zinc-finger</keyword>
<name>S8DYK2_9LAMI</name>
<keyword evidence="7 11" id="KW-0833">Ubl conjugation pathway</keyword>
<comment type="subcellular location">
    <subcellularLocation>
        <location evidence="2">Endomembrane system</location>
    </subcellularLocation>
    <subcellularLocation>
        <location evidence="11">Endoplasmic reticulum membrane</location>
        <topology evidence="11">Single-pass type IV membrane protein</topology>
    </subcellularLocation>
</comment>
<comment type="caution">
    <text evidence="13">The sequence shown here is derived from an EMBL/GenBank/DDBJ whole genome shotgun (WGS) entry which is preliminary data.</text>
</comment>
<protein>
    <recommendedName>
        <fullName evidence="11">E3 ubiquitin-protein ligase RMA</fullName>
        <ecNumber evidence="11">2.3.2.27</ecNumber>
    </recommendedName>
    <alternativeName>
        <fullName evidence="11">Protein RING membrane-anchor</fullName>
    </alternativeName>
    <alternativeName>
        <fullName evidence="11">RING-type E3 ubiquitin transferase RMA</fullName>
    </alternativeName>
</protein>
<dbReference type="GO" id="GO:0008270">
    <property type="term" value="F:zinc ion binding"/>
    <property type="evidence" value="ECO:0007669"/>
    <property type="project" value="UniProtKB-KW"/>
</dbReference>
<comment type="domain">
    <text evidence="11">The RING-type zinc finger domain is responsible for E3 ligase activity.</text>
</comment>
<dbReference type="EMBL" id="AUSU01004430">
    <property type="protein sequence ID" value="EPS65092.1"/>
    <property type="molecule type" value="Genomic_DNA"/>
</dbReference>
<dbReference type="GO" id="GO:0061630">
    <property type="term" value="F:ubiquitin protein ligase activity"/>
    <property type="evidence" value="ECO:0007669"/>
    <property type="project" value="UniProtKB-UniRule"/>
</dbReference>
<evidence type="ECO:0000256" key="6">
    <source>
        <dbReference type="ARBA" id="ARBA00022771"/>
    </source>
</evidence>
<dbReference type="Proteomes" id="UP000015453">
    <property type="component" value="Unassembled WGS sequence"/>
</dbReference>
<accession>S8DYK2</accession>
<keyword evidence="11" id="KW-0256">Endoplasmic reticulum</keyword>
<dbReference type="InterPro" id="IPR013083">
    <property type="entry name" value="Znf_RING/FYVE/PHD"/>
</dbReference>
<feature type="domain" description="RING-type" evidence="12">
    <location>
        <begin position="33"/>
        <end position="74"/>
    </location>
</feature>
<evidence type="ECO:0000256" key="1">
    <source>
        <dbReference type="ARBA" id="ARBA00000900"/>
    </source>
</evidence>
<gene>
    <name evidence="13" type="ORF">M569_09690</name>
</gene>
<dbReference type="Gene3D" id="3.30.40.10">
    <property type="entry name" value="Zinc/RING finger domain, C3HC4 (zinc finger)"/>
    <property type="match status" value="1"/>
</dbReference>
<keyword evidence="5 11" id="KW-0479">Metal-binding</keyword>
<evidence type="ECO:0000256" key="7">
    <source>
        <dbReference type="ARBA" id="ARBA00022786"/>
    </source>
</evidence>
<evidence type="ECO:0000256" key="9">
    <source>
        <dbReference type="ARBA" id="ARBA00023136"/>
    </source>
</evidence>
<dbReference type="SUPFAM" id="SSF57850">
    <property type="entry name" value="RING/U-box"/>
    <property type="match status" value="1"/>
</dbReference>
<evidence type="ECO:0000313" key="13">
    <source>
        <dbReference type="EMBL" id="EPS65092.1"/>
    </source>
</evidence>
<comment type="catalytic activity">
    <reaction evidence="1 11">
        <text>S-ubiquitinyl-[E2 ubiquitin-conjugating enzyme]-L-cysteine + [acceptor protein]-L-lysine = [E2 ubiquitin-conjugating enzyme]-L-cysteine + N(6)-ubiquitinyl-[acceptor protein]-L-lysine.</text>
        <dbReference type="EC" id="2.3.2.27"/>
    </reaction>
</comment>
<keyword evidence="8 11" id="KW-0862">Zinc</keyword>
<evidence type="ECO:0000259" key="12">
    <source>
        <dbReference type="PROSITE" id="PS50089"/>
    </source>
</evidence>
<evidence type="ECO:0000256" key="3">
    <source>
        <dbReference type="ARBA" id="ARBA00004906"/>
    </source>
</evidence>
<evidence type="ECO:0000256" key="2">
    <source>
        <dbReference type="ARBA" id="ARBA00004308"/>
    </source>
</evidence>
<feature type="non-terminal residue" evidence="13">
    <location>
        <position position="145"/>
    </location>
</feature>
<evidence type="ECO:0000256" key="11">
    <source>
        <dbReference type="RuleBase" id="RU369090"/>
    </source>
</evidence>
<organism evidence="13 14">
    <name type="scientific">Genlisea aurea</name>
    <dbReference type="NCBI Taxonomy" id="192259"/>
    <lineage>
        <taxon>Eukaryota</taxon>
        <taxon>Viridiplantae</taxon>
        <taxon>Streptophyta</taxon>
        <taxon>Embryophyta</taxon>
        <taxon>Tracheophyta</taxon>
        <taxon>Spermatophyta</taxon>
        <taxon>Magnoliopsida</taxon>
        <taxon>eudicotyledons</taxon>
        <taxon>Gunneridae</taxon>
        <taxon>Pentapetalae</taxon>
        <taxon>asterids</taxon>
        <taxon>lamiids</taxon>
        <taxon>Lamiales</taxon>
        <taxon>Lentibulariaceae</taxon>
        <taxon>Genlisea</taxon>
    </lineage>
</organism>
<evidence type="ECO:0000256" key="5">
    <source>
        <dbReference type="ARBA" id="ARBA00022723"/>
    </source>
</evidence>
<evidence type="ECO:0000256" key="4">
    <source>
        <dbReference type="ARBA" id="ARBA00022679"/>
    </source>
</evidence>
<dbReference type="GO" id="GO:0005789">
    <property type="term" value="C:endoplasmic reticulum membrane"/>
    <property type="evidence" value="ECO:0007669"/>
    <property type="project" value="UniProtKB-SubCell"/>
</dbReference>